<proteinExistence type="predicted"/>
<feature type="region of interest" description="Disordered" evidence="2">
    <location>
        <begin position="397"/>
        <end position="423"/>
    </location>
</feature>
<dbReference type="InterPro" id="IPR035969">
    <property type="entry name" value="Rab-GAP_TBC_sf"/>
</dbReference>
<dbReference type="Gene3D" id="1.10.8.270">
    <property type="entry name" value="putative rabgap domain of human tbc1 domain family member 14 like domains"/>
    <property type="match status" value="1"/>
</dbReference>
<reference evidence="4 5" key="1">
    <citation type="journal article" date="2013" name="PLoS Genet.">
        <title>The genome and development-dependent transcriptomes of Pyronema confluens: a window into fungal evolution.</title>
        <authorList>
            <person name="Traeger S."/>
            <person name="Altegoer F."/>
            <person name="Freitag M."/>
            <person name="Gabaldon T."/>
            <person name="Kempken F."/>
            <person name="Kumar A."/>
            <person name="Marcet-Houben M."/>
            <person name="Poggeler S."/>
            <person name="Stajich J.E."/>
            <person name="Nowrousian M."/>
        </authorList>
    </citation>
    <scope>NUCLEOTIDE SEQUENCE [LARGE SCALE GENOMIC DNA]</scope>
    <source>
        <strain evidence="5">CBS 100304</strain>
        <tissue evidence="4">Vegetative mycelium</tissue>
    </source>
</reference>
<evidence type="ECO:0000256" key="1">
    <source>
        <dbReference type="ARBA" id="ARBA00022468"/>
    </source>
</evidence>
<organism evidence="4 5">
    <name type="scientific">Pyronema omphalodes (strain CBS 100304)</name>
    <name type="common">Pyronema confluens</name>
    <dbReference type="NCBI Taxonomy" id="1076935"/>
    <lineage>
        <taxon>Eukaryota</taxon>
        <taxon>Fungi</taxon>
        <taxon>Dikarya</taxon>
        <taxon>Ascomycota</taxon>
        <taxon>Pezizomycotina</taxon>
        <taxon>Pezizomycetes</taxon>
        <taxon>Pezizales</taxon>
        <taxon>Pyronemataceae</taxon>
        <taxon>Pyronema</taxon>
    </lineage>
</organism>
<dbReference type="STRING" id="1076935.U4KUK3"/>
<evidence type="ECO:0000256" key="2">
    <source>
        <dbReference type="SAM" id="MobiDB-lite"/>
    </source>
</evidence>
<dbReference type="SUPFAM" id="SSF47923">
    <property type="entry name" value="Ypt/Rab-GAP domain of gyp1p"/>
    <property type="match status" value="2"/>
</dbReference>
<dbReference type="OrthoDB" id="27140at2759"/>
<dbReference type="Pfam" id="PF00566">
    <property type="entry name" value="RabGAP-TBC"/>
    <property type="match status" value="1"/>
</dbReference>
<evidence type="ECO:0000313" key="5">
    <source>
        <dbReference type="Proteomes" id="UP000018144"/>
    </source>
</evidence>
<evidence type="ECO:0000313" key="4">
    <source>
        <dbReference type="EMBL" id="CCX05013.1"/>
    </source>
</evidence>
<dbReference type="EMBL" id="HF935229">
    <property type="protein sequence ID" value="CCX05013.1"/>
    <property type="molecule type" value="Genomic_DNA"/>
</dbReference>
<feature type="domain" description="Rab-GAP TBC" evidence="3">
    <location>
        <begin position="28"/>
        <end position="325"/>
    </location>
</feature>
<dbReference type="AlphaFoldDB" id="U4KUK3"/>
<gene>
    <name evidence="4" type="ORF">PCON_04502</name>
</gene>
<dbReference type="GO" id="GO:0005096">
    <property type="term" value="F:GTPase activator activity"/>
    <property type="evidence" value="ECO:0007669"/>
    <property type="project" value="UniProtKB-KW"/>
</dbReference>
<dbReference type="FunFam" id="1.10.472.80:FF:000038">
    <property type="entry name" value="TBC1 domain family member 5"/>
    <property type="match status" value="1"/>
</dbReference>
<dbReference type="Proteomes" id="UP000018144">
    <property type="component" value="Unassembled WGS sequence"/>
</dbReference>
<sequence length="531" mass="60820">MRTIIDARNRWNNIFENHKSIESLKDVSCDDTLRSVLWRIFLLHPDADITPSTWMSRLRSERTAYAELRRHHLGDTDFEAEELDPLAEDESNPYHRHQRDLELRAEIVQDIERCMPENTFFREPSVQEDLTEILFVYCKLNRDVSYRQGFHEIAAVVYWVVVCDALADNTSGPGDSPYAGEGRAGPYVTTIAITNGDTDDTLMNGTQEGYESFEDPEDTVMKEVLDKRYINHDAFSLFQSIMRNAKAWYEVSEDGGKGGVGTIVKKSQYVHETLLVAVDPELAAHLTELDVLPQVFLIRWIRLLFCREFPFDQLLHVWDKIFSEDPDLQLVDLICVSMLLRIRWQLIEADYSTAMQLLLRYPSPPIPVNLIEDALYLRSNLNPSGGKYIIIKHSSRSPAAYQKKPPPQKQQRRPLSPTMNSLFQPGQIETIIQDAARNMIDRSEKWGVNRAVREAVVEVKKGIQGQQRIPQIPRRGTPGSPRPGSQGSQGSQGINLDNNRMQELEKKSKELEKKNKDLQMKLLEGGKGKEN</sequence>
<dbReference type="OMA" id="SPWQTLR"/>
<evidence type="ECO:0000259" key="3">
    <source>
        <dbReference type="PROSITE" id="PS50086"/>
    </source>
</evidence>
<protein>
    <submittedName>
        <fullName evidence="4">Similar to TBC1 domain family member 5 acc. no. Q92609</fullName>
    </submittedName>
</protein>
<keyword evidence="1" id="KW-0343">GTPase activation</keyword>
<dbReference type="PANTHER" id="PTHR22957:SF337">
    <property type="entry name" value="TBC1 DOMAIN FAMILY MEMBER 5"/>
    <property type="match status" value="1"/>
</dbReference>
<feature type="region of interest" description="Disordered" evidence="2">
    <location>
        <begin position="462"/>
        <end position="531"/>
    </location>
</feature>
<name>U4KUK3_PYROM</name>
<dbReference type="Gene3D" id="1.10.472.80">
    <property type="entry name" value="Ypt/Rab-GAP domain of gyp1p, domain 3"/>
    <property type="match status" value="1"/>
</dbReference>
<dbReference type="SMART" id="SM00164">
    <property type="entry name" value="TBC"/>
    <property type="match status" value="1"/>
</dbReference>
<dbReference type="PANTHER" id="PTHR22957">
    <property type="entry name" value="TBC1 DOMAIN FAMILY MEMBER GTPASE-ACTIVATING PROTEIN"/>
    <property type="match status" value="1"/>
</dbReference>
<feature type="compositionally biased region" description="Basic and acidic residues" evidence="2">
    <location>
        <begin position="500"/>
        <end position="531"/>
    </location>
</feature>
<accession>U4KUK3</accession>
<feature type="compositionally biased region" description="Low complexity" evidence="2">
    <location>
        <begin position="462"/>
        <end position="493"/>
    </location>
</feature>
<dbReference type="InterPro" id="IPR000195">
    <property type="entry name" value="Rab-GAP-TBC_dom"/>
</dbReference>
<dbReference type="PROSITE" id="PS50086">
    <property type="entry name" value="TBC_RABGAP"/>
    <property type="match status" value="1"/>
</dbReference>
<keyword evidence="5" id="KW-1185">Reference proteome</keyword>
<dbReference type="eggNOG" id="KOG1091">
    <property type="taxonomic scope" value="Eukaryota"/>
</dbReference>